<dbReference type="SUPFAM" id="SSF48452">
    <property type="entry name" value="TPR-like"/>
    <property type="match status" value="1"/>
</dbReference>
<dbReference type="InterPro" id="IPR011990">
    <property type="entry name" value="TPR-like_helical_dom_sf"/>
</dbReference>
<dbReference type="EMBL" id="MPDP01000295">
    <property type="protein sequence ID" value="KAK1452667.1"/>
    <property type="molecule type" value="Genomic_DNA"/>
</dbReference>
<comment type="caution">
    <text evidence="1">The sequence shown here is derived from an EMBL/GenBank/DDBJ whole genome shotgun (WGS) entry which is preliminary data.</text>
</comment>
<keyword evidence="2" id="KW-1185">Reference proteome</keyword>
<evidence type="ECO:0000313" key="2">
    <source>
        <dbReference type="Proteomes" id="UP001239213"/>
    </source>
</evidence>
<dbReference type="Proteomes" id="UP001239213">
    <property type="component" value="Unassembled WGS sequence"/>
</dbReference>
<evidence type="ECO:0000313" key="1">
    <source>
        <dbReference type="EMBL" id="KAK1452667.1"/>
    </source>
</evidence>
<organism evidence="1 2">
    <name type="scientific">Colletotrichum cuscutae</name>
    <dbReference type="NCBI Taxonomy" id="1209917"/>
    <lineage>
        <taxon>Eukaryota</taxon>
        <taxon>Fungi</taxon>
        <taxon>Dikarya</taxon>
        <taxon>Ascomycota</taxon>
        <taxon>Pezizomycotina</taxon>
        <taxon>Sordariomycetes</taxon>
        <taxon>Hypocreomycetidae</taxon>
        <taxon>Glomerellales</taxon>
        <taxon>Glomerellaceae</taxon>
        <taxon>Colletotrichum</taxon>
        <taxon>Colletotrichum acutatum species complex</taxon>
    </lineage>
</organism>
<reference evidence="1" key="1">
    <citation type="submission" date="2016-11" db="EMBL/GenBank/DDBJ databases">
        <title>The genome sequence of Colletotrichum cuscutae.</title>
        <authorList>
            <person name="Baroncelli R."/>
        </authorList>
    </citation>
    <scope>NUCLEOTIDE SEQUENCE</scope>
    <source>
        <strain evidence="1">IMI 304802</strain>
    </source>
</reference>
<accession>A0AAI9UAX6</accession>
<proteinExistence type="predicted"/>
<gene>
    <name evidence="1" type="ORF">CCUS01_10708</name>
</gene>
<sequence>MEAEAFENLGNLQCFRGLLDDAAESMAYATRLYEDLYGDAGNHVLRCMRYLGLIKHRQCKWEEAQSIMEKGFLRSVVVFGPEHEMTLGYMRSLSSFTADSSELEIVSSEPEDESQYSDTAEG</sequence>
<protein>
    <submittedName>
        <fullName evidence="1">Uncharacterized protein</fullName>
    </submittedName>
</protein>
<dbReference type="Gene3D" id="1.25.40.10">
    <property type="entry name" value="Tetratricopeptide repeat domain"/>
    <property type="match status" value="1"/>
</dbReference>
<name>A0AAI9UAX6_9PEZI</name>
<dbReference type="AlphaFoldDB" id="A0AAI9UAX6"/>